<evidence type="ECO:0000313" key="12">
    <source>
        <dbReference type="Proteomes" id="UP001310692"/>
    </source>
</evidence>
<evidence type="ECO:0000259" key="10">
    <source>
        <dbReference type="PROSITE" id="PS50110"/>
    </source>
</evidence>
<evidence type="ECO:0000256" key="2">
    <source>
        <dbReference type="ARBA" id="ARBA00012438"/>
    </source>
</evidence>
<dbReference type="SMART" id="SM00388">
    <property type="entry name" value="HisKA"/>
    <property type="match status" value="1"/>
</dbReference>
<dbReference type="RefSeq" id="WP_330194557.1">
    <property type="nucleotide sequence ID" value="NZ_JAZDRO010000001.1"/>
</dbReference>
<evidence type="ECO:0000256" key="1">
    <source>
        <dbReference type="ARBA" id="ARBA00000085"/>
    </source>
</evidence>
<feature type="transmembrane region" description="Helical" evidence="8">
    <location>
        <begin position="39"/>
        <end position="58"/>
    </location>
</feature>
<dbReference type="PROSITE" id="PS50109">
    <property type="entry name" value="HIS_KIN"/>
    <property type="match status" value="1"/>
</dbReference>
<dbReference type="Pfam" id="PF02518">
    <property type="entry name" value="HATPase_c"/>
    <property type="match status" value="1"/>
</dbReference>
<protein>
    <recommendedName>
        <fullName evidence="2">histidine kinase</fullName>
        <ecNumber evidence="2">2.7.13.3</ecNumber>
    </recommendedName>
</protein>
<dbReference type="InterPro" id="IPR003594">
    <property type="entry name" value="HATPase_dom"/>
</dbReference>
<reference evidence="11 12" key="1">
    <citation type="submission" date="2024-01" db="EMBL/GenBank/DDBJ databases">
        <title>Hyphobacterium bacterium isolated from marine sediment.</title>
        <authorList>
            <person name="Zhao S."/>
        </authorList>
    </citation>
    <scope>NUCLEOTIDE SEQUENCE [LARGE SCALE GENOMIC DNA]</scope>
    <source>
        <strain evidence="11 12">Y60-23</strain>
    </source>
</reference>
<dbReference type="InterPro" id="IPR004358">
    <property type="entry name" value="Sig_transdc_His_kin-like_C"/>
</dbReference>
<evidence type="ECO:0000256" key="7">
    <source>
        <dbReference type="PROSITE-ProRule" id="PRU00169"/>
    </source>
</evidence>
<dbReference type="SMART" id="SM00387">
    <property type="entry name" value="HATPase_c"/>
    <property type="match status" value="1"/>
</dbReference>
<dbReference type="Gene3D" id="3.40.50.2300">
    <property type="match status" value="1"/>
</dbReference>
<feature type="domain" description="Response regulatory" evidence="10">
    <location>
        <begin position="472"/>
        <end position="588"/>
    </location>
</feature>
<dbReference type="GO" id="GO:0005524">
    <property type="term" value="F:ATP binding"/>
    <property type="evidence" value="ECO:0007669"/>
    <property type="project" value="UniProtKB-KW"/>
</dbReference>
<feature type="transmembrane region" description="Helical" evidence="8">
    <location>
        <begin position="103"/>
        <end position="121"/>
    </location>
</feature>
<proteinExistence type="predicted"/>
<keyword evidence="3 7" id="KW-0597">Phosphoprotein</keyword>
<keyword evidence="6" id="KW-0902">Two-component regulatory system</keyword>
<dbReference type="InterPro" id="IPR001789">
    <property type="entry name" value="Sig_transdc_resp-reg_receiver"/>
</dbReference>
<dbReference type="SMART" id="SM00448">
    <property type="entry name" value="REC"/>
    <property type="match status" value="1"/>
</dbReference>
<dbReference type="EMBL" id="JAZDRO010000001">
    <property type="protein sequence ID" value="MEE2565052.1"/>
    <property type="molecule type" value="Genomic_DNA"/>
</dbReference>
<dbReference type="Proteomes" id="UP001310692">
    <property type="component" value="Unassembled WGS sequence"/>
</dbReference>
<keyword evidence="8" id="KW-0812">Transmembrane</keyword>
<dbReference type="PANTHER" id="PTHR43711">
    <property type="entry name" value="TWO-COMPONENT HISTIDINE KINASE"/>
    <property type="match status" value="1"/>
</dbReference>
<dbReference type="PRINTS" id="PR00344">
    <property type="entry name" value="BCTRLSENSOR"/>
</dbReference>
<gene>
    <name evidence="11" type="ORF">V0U35_00030</name>
</gene>
<evidence type="ECO:0000313" key="11">
    <source>
        <dbReference type="EMBL" id="MEE2565052.1"/>
    </source>
</evidence>
<keyword evidence="4" id="KW-0808">Transferase</keyword>
<dbReference type="Gene3D" id="1.10.287.130">
    <property type="match status" value="1"/>
</dbReference>
<feature type="transmembrane region" description="Helical" evidence="8">
    <location>
        <begin position="127"/>
        <end position="145"/>
    </location>
</feature>
<keyword evidence="5" id="KW-0418">Kinase</keyword>
<keyword evidence="8" id="KW-0472">Membrane</keyword>
<feature type="domain" description="Histidine kinase" evidence="9">
    <location>
        <begin position="238"/>
        <end position="452"/>
    </location>
</feature>
<evidence type="ECO:0000256" key="8">
    <source>
        <dbReference type="SAM" id="Phobius"/>
    </source>
</evidence>
<dbReference type="CDD" id="cd00082">
    <property type="entry name" value="HisKA"/>
    <property type="match status" value="1"/>
</dbReference>
<accession>A0ABU7LUX1</accession>
<evidence type="ECO:0000259" key="9">
    <source>
        <dbReference type="PROSITE" id="PS50109"/>
    </source>
</evidence>
<feature type="transmembrane region" description="Helical" evidence="8">
    <location>
        <begin position="64"/>
        <end position="82"/>
    </location>
</feature>
<dbReference type="PANTHER" id="PTHR43711:SF1">
    <property type="entry name" value="HISTIDINE KINASE 1"/>
    <property type="match status" value="1"/>
</dbReference>
<dbReference type="EC" id="2.7.13.3" evidence="2"/>
<keyword evidence="8" id="KW-1133">Transmembrane helix</keyword>
<sequence>MTDAADSFARSQDPADLLAGDIEAVRLEQARLLVRRNRLSCLIVEGLVVYFTALILFAGDYAFAAIWFVFTSLLVGVVYAYPRLTVPDGITAENFRRFLQGHIAISTLTGLVWSGLAMAYLDPSSLLNLFITINMVVSITLGGMLPSAEYRPTFVGLASGMFLPFSIYWLVTVDGPARLIGVGLLIFYGFGLLVSARSEIQTVETLAAERNRRLAAALQAQNRIIEKASAEKSRFLAATSHDMSQPLQAQGFFLQALRRLLDRPEQTELLDKIEAAWRSQQTLLQALVESARLDSGAIVARRTAFDLEIVTAGLKSEFEATAARRGIALHVGSCPFIVDSDPLLVTRILRNLLSNALKFTPAGGTVELTAAVSDAGVLVAVSDTGPGIPAADQDRIFDDYVQLTRARNAPEPGLGLGLPIVRQLASKLGADFSFQSEPGAGTRAGIVLPLAEPGREPETVADIPDEISGAPLVILVEDEASIREGLEILLTCWGCRVIAAASGDTAMQLLSWADAEPSLIIADRRLADGEDGLDVVDRLRGEVLDDVPAILLSGDIVQHDAIARMPRVTLLPKPADSDQLRAALISALHGPGTG</sequence>
<feature type="modified residue" description="4-aspartylphosphate" evidence="7">
    <location>
        <position position="523"/>
    </location>
</feature>
<evidence type="ECO:0000256" key="4">
    <source>
        <dbReference type="ARBA" id="ARBA00022679"/>
    </source>
</evidence>
<organism evidence="11 12">
    <name type="scientific">Hyphobacterium marinum</name>
    <dbReference type="NCBI Taxonomy" id="3116574"/>
    <lineage>
        <taxon>Bacteria</taxon>
        <taxon>Pseudomonadati</taxon>
        <taxon>Pseudomonadota</taxon>
        <taxon>Alphaproteobacteria</taxon>
        <taxon>Maricaulales</taxon>
        <taxon>Maricaulaceae</taxon>
        <taxon>Hyphobacterium</taxon>
    </lineage>
</organism>
<comment type="catalytic activity">
    <reaction evidence="1">
        <text>ATP + protein L-histidine = ADP + protein N-phospho-L-histidine.</text>
        <dbReference type="EC" id="2.7.13.3"/>
    </reaction>
</comment>
<dbReference type="Pfam" id="PF00072">
    <property type="entry name" value="Response_reg"/>
    <property type="match status" value="1"/>
</dbReference>
<dbReference type="CDD" id="cd00156">
    <property type="entry name" value="REC"/>
    <property type="match status" value="1"/>
</dbReference>
<dbReference type="InterPro" id="IPR036097">
    <property type="entry name" value="HisK_dim/P_sf"/>
</dbReference>
<dbReference type="Pfam" id="PF00512">
    <property type="entry name" value="HisKA"/>
    <property type="match status" value="1"/>
</dbReference>
<dbReference type="SUPFAM" id="SSF47384">
    <property type="entry name" value="Homodimeric domain of signal transducing histidine kinase"/>
    <property type="match status" value="1"/>
</dbReference>
<feature type="transmembrane region" description="Helical" evidence="8">
    <location>
        <begin position="177"/>
        <end position="196"/>
    </location>
</feature>
<dbReference type="InterPro" id="IPR050736">
    <property type="entry name" value="Sensor_HK_Regulatory"/>
</dbReference>
<dbReference type="InterPro" id="IPR003661">
    <property type="entry name" value="HisK_dim/P_dom"/>
</dbReference>
<comment type="caution">
    <text evidence="11">The sequence shown here is derived from an EMBL/GenBank/DDBJ whole genome shotgun (WGS) entry which is preliminary data.</text>
</comment>
<evidence type="ECO:0000256" key="5">
    <source>
        <dbReference type="ARBA" id="ARBA00022777"/>
    </source>
</evidence>
<evidence type="ECO:0000256" key="3">
    <source>
        <dbReference type="ARBA" id="ARBA00022553"/>
    </source>
</evidence>
<keyword evidence="11" id="KW-0067">ATP-binding</keyword>
<dbReference type="CDD" id="cd00075">
    <property type="entry name" value="HATPase"/>
    <property type="match status" value="1"/>
</dbReference>
<dbReference type="InterPro" id="IPR005467">
    <property type="entry name" value="His_kinase_dom"/>
</dbReference>
<name>A0ABU7LUX1_9PROT</name>
<dbReference type="PROSITE" id="PS50110">
    <property type="entry name" value="RESPONSE_REGULATORY"/>
    <property type="match status" value="1"/>
</dbReference>
<dbReference type="SUPFAM" id="SSF52172">
    <property type="entry name" value="CheY-like"/>
    <property type="match status" value="1"/>
</dbReference>
<dbReference type="Gene3D" id="3.30.565.10">
    <property type="entry name" value="Histidine kinase-like ATPase, C-terminal domain"/>
    <property type="match status" value="1"/>
</dbReference>
<keyword evidence="12" id="KW-1185">Reference proteome</keyword>
<keyword evidence="11" id="KW-0547">Nucleotide-binding</keyword>
<dbReference type="InterPro" id="IPR011006">
    <property type="entry name" value="CheY-like_superfamily"/>
</dbReference>
<feature type="transmembrane region" description="Helical" evidence="8">
    <location>
        <begin position="152"/>
        <end position="171"/>
    </location>
</feature>
<dbReference type="InterPro" id="IPR036890">
    <property type="entry name" value="HATPase_C_sf"/>
</dbReference>
<dbReference type="SUPFAM" id="SSF55874">
    <property type="entry name" value="ATPase domain of HSP90 chaperone/DNA topoisomerase II/histidine kinase"/>
    <property type="match status" value="1"/>
</dbReference>
<evidence type="ECO:0000256" key="6">
    <source>
        <dbReference type="ARBA" id="ARBA00023012"/>
    </source>
</evidence>